<dbReference type="InterPro" id="IPR036396">
    <property type="entry name" value="Cyt_P450_sf"/>
</dbReference>
<proteinExistence type="inferred from homology"/>
<keyword evidence="8" id="KW-1133">Transmembrane helix</keyword>
<evidence type="ECO:0000313" key="9">
    <source>
        <dbReference type="EMBL" id="OOO08285.1"/>
    </source>
</evidence>
<dbReference type="InterPro" id="IPR001128">
    <property type="entry name" value="Cyt_P450"/>
</dbReference>
<comment type="caution">
    <text evidence="9">The sequence shown here is derived from an EMBL/GenBank/DDBJ whole genome shotgun (WGS) entry which is preliminary data.</text>
</comment>
<evidence type="ECO:0000256" key="1">
    <source>
        <dbReference type="ARBA" id="ARBA00001971"/>
    </source>
</evidence>
<feature type="transmembrane region" description="Helical" evidence="8">
    <location>
        <begin position="615"/>
        <end position="639"/>
    </location>
</feature>
<reference evidence="9 10" key="1">
    <citation type="submission" date="2016-10" db="EMBL/GenBank/DDBJ databases">
        <title>Genome sequencing of Aspergillus oryzae BCC7051.</title>
        <authorList>
            <person name="Thammarongtham C."/>
            <person name="Vorapreeda T."/>
            <person name="Nookaew I."/>
            <person name="Srisuk T."/>
            <person name="Land M."/>
            <person name="Jeennor S."/>
            <person name="Laoteng K."/>
        </authorList>
    </citation>
    <scope>NUCLEOTIDE SEQUENCE [LARGE SCALE GENOMIC DNA]</scope>
    <source>
        <strain evidence="9 10">BCC7051</strain>
    </source>
</reference>
<dbReference type="OrthoDB" id="3366823at2759"/>
<dbReference type="CDD" id="cd11040">
    <property type="entry name" value="CYP7_CYP8-like"/>
    <property type="match status" value="1"/>
</dbReference>
<dbReference type="SUPFAM" id="SSF48264">
    <property type="entry name" value="Cytochrome P450"/>
    <property type="match status" value="1"/>
</dbReference>
<organism evidence="9 10">
    <name type="scientific">Aspergillus oryzae</name>
    <name type="common">Yellow koji mold</name>
    <dbReference type="NCBI Taxonomy" id="5062"/>
    <lineage>
        <taxon>Eukaryota</taxon>
        <taxon>Fungi</taxon>
        <taxon>Dikarya</taxon>
        <taxon>Ascomycota</taxon>
        <taxon>Pezizomycotina</taxon>
        <taxon>Eurotiomycetes</taxon>
        <taxon>Eurotiomycetidae</taxon>
        <taxon>Eurotiales</taxon>
        <taxon>Aspergillaceae</taxon>
        <taxon>Aspergillus</taxon>
        <taxon>Aspergillus subgen. Circumdati</taxon>
    </lineage>
</organism>
<name>A0A1S9DGT0_ASPOZ</name>
<feature type="region of interest" description="Disordered" evidence="7">
    <location>
        <begin position="736"/>
        <end position="760"/>
    </location>
</feature>
<evidence type="ECO:0000256" key="5">
    <source>
        <dbReference type="ARBA" id="ARBA00023004"/>
    </source>
</evidence>
<evidence type="ECO:0000256" key="8">
    <source>
        <dbReference type="SAM" id="Phobius"/>
    </source>
</evidence>
<comment type="cofactor">
    <cofactor evidence="1">
        <name>heme</name>
        <dbReference type="ChEBI" id="CHEBI:30413"/>
    </cofactor>
</comment>
<evidence type="ECO:0000256" key="6">
    <source>
        <dbReference type="ARBA" id="ARBA00023033"/>
    </source>
</evidence>
<dbReference type="PANTHER" id="PTHR24304">
    <property type="entry name" value="CYTOCHROME P450 FAMILY 7"/>
    <property type="match status" value="1"/>
</dbReference>
<keyword evidence="8" id="KW-0472">Membrane</keyword>
<evidence type="ECO:0000256" key="2">
    <source>
        <dbReference type="ARBA" id="ARBA00010617"/>
    </source>
</evidence>
<evidence type="ECO:0000313" key="10">
    <source>
        <dbReference type="Proteomes" id="UP000190312"/>
    </source>
</evidence>
<dbReference type="eggNOG" id="KOG0156">
    <property type="taxonomic scope" value="Eukaryota"/>
</dbReference>
<evidence type="ECO:0000256" key="3">
    <source>
        <dbReference type="ARBA" id="ARBA00022617"/>
    </source>
</evidence>
<dbReference type="GO" id="GO:0005506">
    <property type="term" value="F:iron ion binding"/>
    <property type="evidence" value="ECO:0007669"/>
    <property type="project" value="InterPro"/>
</dbReference>
<keyword evidence="6" id="KW-0560">Oxidoreductase</keyword>
<dbReference type="PANTHER" id="PTHR24304:SF2">
    <property type="entry name" value="24-HYDROXYCHOLESTEROL 7-ALPHA-HYDROXYLASE"/>
    <property type="match status" value="1"/>
</dbReference>
<protein>
    <submittedName>
        <fullName evidence="9">Cytochrome P450</fullName>
    </submittedName>
</protein>
<keyword evidence="4" id="KW-0479">Metal-binding</keyword>
<evidence type="ECO:0000256" key="7">
    <source>
        <dbReference type="SAM" id="MobiDB-lite"/>
    </source>
</evidence>
<sequence length="889" mass="98472">MPAISLSLIGIGVVAVGTVWALWALTRKLQVPNNYPNAPRSLPYSIPFLKSTIPFVLDGLNLFRQASLYCQDRWPLRVDLLNGEVYIVQGAKNIASIFSTPGLTVTQAYGIALKHCFGMEQKAVDAYLADTSGSWHRPIPGSQTPWHGRVSYHTHENLVRGLLGAGLDPTTERIERLLLASLEGAVSRTSEWTYGMDLTEFFETHLGSAILQALYGPLLVTKNSDFNRNLWRYDKQIMRLAKRLPSWLIPEAYRLRDELLGAIMRWHQQATLLSETIPSCERTSGGEADPYWGSAMMRERNKMLLSIEGQDAKSVASTDLGFIWASVTNVVPSTMTLCTHMYRDHSLVENIRLAALNCIRPGATLRFDLNKLGKQPLLLSMYAETLRFGVQIHIPRCSPHQPLSVAGVTIPPDKMIFINTSLAHTDESVWNTRNGEHPLDTFWAQRFLIDPKDEGSGPTRKECSQPLESTPRGEYKRMDGQGSSSGQFTLEGLDGSWIPYGGGQHACPGRILAKRIILLASSMMATMFDIELLAPNSLQFGSPRFGFGVRKPSAQVPFRIRRRKSAEIFTPAVRQESDLDRKSNVTGGFLHGAVLISLLQYLPLLYQAVQLETAILSAISLLPIVIIGVVIAAASMLMVPLFGGYDAANAVAFIDKLSSLDVPHGTLGPVLRVYLNGTNANHRGPASARSLSTPIREKGLPEAEWQELLAAKKVQDMQRAEGLATRDRLTHQLQAAAAANDTISPSSPSSGRGGAASEAVRNELSAVERRMQDDERVQYTLATMNRCVNGYCCVGIDYGGYLSVTLKCMYQYRLHLTSNRNFESSMMIDHACYPINGWEHHVEMNIVTRVSPNIKCMVRSVDDMFLVTESLTVETFDQTNCMCDFKNSS</sequence>
<feature type="region of interest" description="Disordered" evidence="7">
    <location>
        <begin position="452"/>
        <end position="484"/>
    </location>
</feature>
<comment type="similarity">
    <text evidence="2">Belongs to the cytochrome P450 family.</text>
</comment>
<dbReference type="InterPro" id="IPR050529">
    <property type="entry name" value="CYP450_sterol_14alpha_dmase"/>
</dbReference>
<dbReference type="Gene3D" id="1.10.630.10">
    <property type="entry name" value="Cytochrome P450"/>
    <property type="match status" value="1"/>
</dbReference>
<dbReference type="Pfam" id="PF00067">
    <property type="entry name" value="p450"/>
    <property type="match status" value="1"/>
</dbReference>
<keyword evidence="8" id="KW-0812">Transmembrane</keyword>
<keyword evidence="5" id="KW-0408">Iron</keyword>
<keyword evidence="6" id="KW-0503">Monooxygenase</keyword>
<dbReference type="VEuPathDB" id="FungiDB:AO090103000499"/>
<dbReference type="GO" id="GO:0020037">
    <property type="term" value="F:heme binding"/>
    <property type="evidence" value="ECO:0007669"/>
    <property type="project" value="InterPro"/>
</dbReference>
<dbReference type="AlphaFoldDB" id="A0A1S9DGT0"/>
<dbReference type="EMBL" id="MKZY01000006">
    <property type="protein sequence ID" value="OOO08285.1"/>
    <property type="molecule type" value="Genomic_DNA"/>
</dbReference>
<feature type="transmembrane region" description="Helical" evidence="8">
    <location>
        <begin position="589"/>
        <end position="609"/>
    </location>
</feature>
<dbReference type="GO" id="GO:0008395">
    <property type="term" value="F:steroid hydroxylase activity"/>
    <property type="evidence" value="ECO:0007669"/>
    <property type="project" value="TreeGrafter"/>
</dbReference>
<gene>
    <name evidence="9" type="ORF">OAory_01047850</name>
</gene>
<feature type="compositionally biased region" description="Basic and acidic residues" evidence="7">
    <location>
        <begin position="452"/>
        <end position="463"/>
    </location>
</feature>
<dbReference type="GO" id="GO:0016705">
    <property type="term" value="F:oxidoreductase activity, acting on paired donors, with incorporation or reduction of molecular oxygen"/>
    <property type="evidence" value="ECO:0007669"/>
    <property type="project" value="InterPro"/>
</dbReference>
<dbReference type="Proteomes" id="UP000190312">
    <property type="component" value="Unassembled WGS sequence"/>
</dbReference>
<keyword evidence="3" id="KW-0349">Heme</keyword>
<accession>A0A1S9DGT0</accession>
<evidence type="ECO:0000256" key="4">
    <source>
        <dbReference type="ARBA" id="ARBA00022723"/>
    </source>
</evidence>